<dbReference type="CDD" id="cd00118">
    <property type="entry name" value="LysM"/>
    <property type="match status" value="2"/>
</dbReference>
<keyword evidence="2" id="KW-0732">Signal</keyword>
<dbReference type="PANTHER" id="PTHR33734:SF11">
    <property type="entry name" value="LYSM DOMAIN-CONTAINING GPI-ANCHORED PROTEIN 2"/>
    <property type="match status" value="1"/>
</dbReference>
<dbReference type="SMART" id="SM00257">
    <property type="entry name" value="LysM"/>
    <property type="match status" value="2"/>
</dbReference>
<keyword evidence="1" id="KW-0472">Membrane</keyword>
<keyword evidence="1" id="KW-0812">Transmembrane</keyword>
<feature type="transmembrane region" description="Helical" evidence="1">
    <location>
        <begin position="333"/>
        <end position="352"/>
    </location>
</feature>
<keyword evidence="5" id="KW-1185">Reference proteome</keyword>
<feature type="chain" id="PRO_5042182942" description="LysM domain-containing protein" evidence="2">
    <location>
        <begin position="27"/>
        <end position="358"/>
    </location>
</feature>
<dbReference type="SUPFAM" id="SSF54106">
    <property type="entry name" value="LysM domain"/>
    <property type="match status" value="2"/>
</dbReference>
<dbReference type="Proteomes" id="UP001190926">
    <property type="component" value="Unassembled WGS sequence"/>
</dbReference>
<evidence type="ECO:0000313" key="4">
    <source>
        <dbReference type="EMBL" id="KAH6755470.1"/>
    </source>
</evidence>
<evidence type="ECO:0000256" key="1">
    <source>
        <dbReference type="SAM" id="Phobius"/>
    </source>
</evidence>
<comment type="caution">
    <text evidence="4">The sequence shown here is derived from an EMBL/GenBank/DDBJ whole genome shotgun (WGS) entry which is preliminary data.</text>
</comment>
<keyword evidence="1" id="KW-1133">Transmembrane helix</keyword>
<evidence type="ECO:0000313" key="5">
    <source>
        <dbReference type="Proteomes" id="UP001190926"/>
    </source>
</evidence>
<organism evidence="4 5">
    <name type="scientific">Perilla frutescens var. hirtella</name>
    <name type="common">Perilla citriodora</name>
    <name type="synonym">Perilla setoyensis</name>
    <dbReference type="NCBI Taxonomy" id="608512"/>
    <lineage>
        <taxon>Eukaryota</taxon>
        <taxon>Viridiplantae</taxon>
        <taxon>Streptophyta</taxon>
        <taxon>Embryophyta</taxon>
        <taxon>Tracheophyta</taxon>
        <taxon>Spermatophyta</taxon>
        <taxon>Magnoliopsida</taxon>
        <taxon>eudicotyledons</taxon>
        <taxon>Gunneridae</taxon>
        <taxon>Pentapetalae</taxon>
        <taxon>asterids</taxon>
        <taxon>lamiids</taxon>
        <taxon>Lamiales</taxon>
        <taxon>Lamiaceae</taxon>
        <taxon>Nepetoideae</taxon>
        <taxon>Elsholtzieae</taxon>
        <taxon>Perilla</taxon>
    </lineage>
</organism>
<protein>
    <recommendedName>
        <fullName evidence="3">LysM domain-containing protein</fullName>
    </recommendedName>
</protein>
<feature type="domain" description="LysM" evidence="3">
    <location>
        <begin position="108"/>
        <end position="155"/>
    </location>
</feature>
<dbReference type="Gene3D" id="3.10.350.10">
    <property type="entry name" value="LysM domain"/>
    <property type="match status" value="2"/>
</dbReference>
<evidence type="ECO:0000256" key="2">
    <source>
        <dbReference type="SAM" id="SignalP"/>
    </source>
</evidence>
<dbReference type="PROSITE" id="PS51782">
    <property type="entry name" value="LYSM"/>
    <property type="match status" value="2"/>
</dbReference>
<dbReference type="AlphaFoldDB" id="A0AAD4NWX6"/>
<reference evidence="4 5" key="1">
    <citation type="journal article" date="2021" name="Nat. Commun.">
        <title>Incipient diploidization of the medicinal plant Perilla within 10,000 years.</title>
        <authorList>
            <person name="Zhang Y."/>
            <person name="Shen Q."/>
            <person name="Leng L."/>
            <person name="Zhang D."/>
            <person name="Chen S."/>
            <person name="Shi Y."/>
            <person name="Ning Z."/>
            <person name="Chen S."/>
        </authorList>
    </citation>
    <scope>NUCLEOTIDE SEQUENCE [LARGE SCALE GENOMIC DNA]</scope>
    <source>
        <strain evidence="5">cv. PC099</strain>
    </source>
</reference>
<dbReference type="Pfam" id="PF01476">
    <property type="entry name" value="LysM"/>
    <property type="match status" value="2"/>
</dbReference>
<feature type="domain" description="LysM" evidence="3">
    <location>
        <begin position="172"/>
        <end position="216"/>
    </location>
</feature>
<gene>
    <name evidence="4" type="ORF">C2S53_012739</name>
</gene>
<accession>A0AAD4NWX6</accession>
<dbReference type="PANTHER" id="PTHR33734">
    <property type="entry name" value="LYSM DOMAIN-CONTAINING GPI-ANCHORED PROTEIN 2"/>
    <property type="match status" value="1"/>
</dbReference>
<dbReference type="EMBL" id="SDAM02029604">
    <property type="protein sequence ID" value="KAH6755470.1"/>
    <property type="molecule type" value="Genomic_DNA"/>
</dbReference>
<proteinExistence type="predicted"/>
<dbReference type="InterPro" id="IPR018392">
    <property type="entry name" value="LysM"/>
</dbReference>
<name>A0AAD4NWX6_PERFH</name>
<dbReference type="InterPro" id="IPR036779">
    <property type="entry name" value="LysM_dom_sf"/>
</dbReference>
<sequence length="358" mass="37831">MASSKKLLPVFLFIIIAISSPNSISAKTFSCSSSGATCHAIVDYVSPNATTLNAIKTLFTVRNLRSILGANSLPLSTRGRFPVAAKQTVKIPFPCICRNGTGISNGLPVYTVVPNDGLYHIAAEVFSNLVTYQEIQAANNISDANLIEVGQNLTIPLPCSCDDVGGQTVVHYGHVVAAGSSVEGIAGQYNISEETLLLRNNLTGPQALIAGDVIDIPLRACSSMVTNTSLDYPLLVPNNTYVVTANSCVKCKCDAQMNWMLHCDAAGINSSCPIIRCGGSDNLFLGNTTSSGCNATTCSYTGYNNTTIQTMVDSMSTCPAPTPNSSPTRLHGWRGNGLAIFIHAVMLCVLFLSSEMAM</sequence>
<feature type="signal peptide" evidence="2">
    <location>
        <begin position="1"/>
        <end position="26"/>
    </location>
</feature>
<evidence type="ECO:0000259" key="3">
    <source>
        <dbReference type="PROSITE" id="PS51782"/>
    </source>
</evidence>